<evidence type="ECO:0000259" key="2">
    <source>
        <dbReference type="Pfam" id="PF18998"/>
    </source>
</evidence>
<dbReference type="SUPFAM" id="SSF49313">
    <property type="entry name" value="Cadherin-like"/>
    <property type="match status" value="1"/>
</dbReference>
<keyword evidence="1" id="KW-0732">Signal</keyword>
<organism evidence="3 4">
    <name type="scientific">Geomonas paludis</name>
    <dbReference type="NCBI Taxonomy" id="2740185"/>
    <lineage>
        <taxon>Bacteria</taxon>
        <taxon>Pseudomonadati</taxon>
        <taxon>Thermodesulfobacteriota</taxon>
        <taxon>Desulfuromonadia</taxon>
        <taxon>Geobacterales</taxon>
        <taxon>Geobacteraceae</taxon>
        <taxon>Geomonas</taxon>
    </lineage>
</organism>
<dbReference type="Gene3D" id="2.60.40.10">
    <property type="entry name" value="Immunoglobulins"/>
    <property type="match status" value="1"/>
</dbReference>
<keyword evidence="4" id="KW-1185">Reference proteome</keyword>
<protein>
    <submittedName>
        <fullName evidence="3">Ig domain-containing protein</fullName>
    </submittedName>
</protein>
<feature type="chain" id="PRO_5047193768" evidence="1">
    <location>
        <begin position="28"/>
        <end position="1677"/>
    </location>
</feature>
<dbReference type="Pfam" id="PF18998">
    <property type="entry name" value="Flg_new_2"/>
    <property type="match status" value="1"/>
</dbReference>
<dbReference type="Proteomes" id="UP000831485">
    <property type="component" value="Chromosome"/>
</dbReference>
<feature type="domain" description="Bacterial repeat" evidence="2">
    <location>
        <begin position="1443"/>
        <end position="1493"/>
    </location>
</feature>
<dbReference type="InterPro" id="IPR044060">
    <property type="entry name" value="Bacterial_rp_domain"/>
</dbReference>
<dbReference type="Pfam" id="PF05345">
    <property type="entry name" value="He_PIG"/>
    <property type="match status" value="1"/>
</dbReference>
<dbReference type="InterPro" id="IPR015919">
    <property type="entry name" value="Cadherin-like_sf"/>
</dbReference>
<proteinExistence type="predicted"/>
<dbReference type="RefSeq" id="WP_248646842.1">
    <property type="nucleotide sequence ID" value="NZ_CP096574.1"/>
</dbReference>
<dbReference type="Gene3D" id="2.60.120.380">
    <property type="match status" value="3"/>
</dbReference>
<dbReference type="SUPFAM" id="SSF89260">
    <property type="entry name" value="Collagen-binding domain"/>
    <property type="match status" value="2"/>
</dbReference>
<evidence type="ECO:0000313" key="4">
    <source>
        <dbReference type="Proteomes" id="UP000831485"/>
    </source>
</evidence>
<evidence type="ECO:0000313" key="3">
    <source>
        <dbReference type="EMBL" id="UPU36350.1"/>
    </source>
</evidence>
<reference evidence="3" key="1">
    <citation type="submission" date="2022-04" db="EMBL/GenBank/DDBJ databases">
        <authorList>
            <person name="Liu G."/>
        </authorList>
    </citation>
    <scope>NUCLEOTIDE SEQUENCE</scope>
    <source>
        <strain evidence="3">RG22</strain>
    </source>
</reference>
<dbReference type="EMBL" id="CP096574">
    <property type="protein sequence ID" value="UPU36350.1"/>
    <property type="molecule type" value="Genomic_DNA"/>
</dbReference>
<name>A0ABY4LEC9_9BACT</name>
<dbReference type="InterPro" id="IPR013783">
    <property type="entry name" value="Ig-like_fold"/>
</dbReference>
<sequence length="1677" mass="176433">MRKLVRIANLLLAVFLLALATASVSQGEEQPALVTDAWVDAASLNSLGEVVWSQYDSSTGSQQFFSSMRGQLTTDVTSRFSPAVNNMGDMVWSEYSNGYPGSYVLYGRIRGAVVTLANSTNWLGQADINDRGEVVWTQSDDSGASQVYSNLRGQLTSGSLRHDMPSINNRGEIVFRQYDSFQPGPPQIYRIAAASTTPVLVATEGLDYGSSAAINDNGEIIWTVRDFANSTTQIVSSVRGPVLPAPVTSAIFSVDVNSCGDVAYIADEGGGRRLYRLGSNAPCVTYPAGNDTQAEATPVALGDIFTGMVSWDTNNVTDWYRFDASAGDTIYVTANYDTRAPNSFMIGLYDAQGNPVGAYQPGFPVSITSKAAYSGSYYVKVEGGGSRNGYAVSLSKYSENCGAGPCRELLATDVWTGSINSLGEVVWGKYNPETGTQQFYSSTGRQLPEPMGGSNPVVNNMGDLIWSEYSYGYPGGYLLKGTIRGVPVIIANSADYIGEADLNDRGEVVWSAADSNGTRQVYSNLRGQLTSGPQQHGKPSINNAGDVVCLESDPMQPGPGRIVRIAAGSTVPVVVTTDPRNYRAAAINDSGEMVWAVNTFDNGIPAAQIFSSVRGVIVERVSNDIFTLDVNNCGDIIYSAFDGGLTKLYRFGNSGACTTHPLANDTQSQAAPVGLGDIFTGVVDGSASPFDWYRFEAGAGDTIYVTVNYDNSVPSLLGVGLYDGSGNLVAPAQGMPMKVTFPVGATGTYYLKVEAVAGHVGYAVSLSKYSENCGAGPCRELLADDVWSGSINSLGEVVWGKYNQEIGAQQFFSTTRGQLPAPTGSSNPVVNNMGDMIWSEYSYGYPGGYLLKGTIGGVPVTIANSADYMGEEDLNDRGEVVWSANDANGVRQIYSNLRGQLTAGPQQHGKPSINNAGDVVCVESDPMQPGPGRIVRIAAGSSVPVAVTTDQQNYRAAAINDSGEMVWAVAIYGNGAPASQIVSSVRGVVVDRVTSDIFTLDMNNCGDIIYSGFDGGMAKLYRFGNSGACATHPVPNDTQSEATQVALGDIFTGVVDSSANTWDWYRFQAASGDTIYVTVNTDSSAPNLLGVGLYDGQGNLVAPAHGTPLQLTFPVGATGSYYLKVQAGGGRVGYAVSLSKYRQNCGAGPCRELLADDVWSGSINSLGEVVWGKYNQEIGAQQFFSTTRGQLPAPPGSSNPIVNNMGDMIWNEYSYGYPGGYLLNGTMAGVPVTIANSANYIGEADLNDRGEVVWSAADDNGIRQIYSNLRGQLTVGPQQHSKPSINNVGDIVFLESDPVQPGPGRILRVAAGSAVPVAVTTDPQHYRAVSINDSGEMVWAVASFDNAIAGWHIVSSVRGELLTDRVGNDVFTLDLNNCGDIIYSTIEGGLARLYRFGNSGGCMAVPERSFSLAVAKVGTGNGEITSSPAGIAVTVTDTMGMAAFGAGTPVTLTAIPDAGSRFVGWMGVAGGSEPTCTVMLGQAAKAVAIFEAKPVDTEAPTALAVDTISLPFGTSGTAYNRSLSASGGMPWYTWSVASGSLPDGLTLDPSTGAISGVPGTTGSYAFTAMVADSAGASATASFTINVTTCATAPVSLATLPAAGFNDPFTAYLQAQDDDLIMLQHFFFGSGLTLNRNIRVTLRGGYDCGYTGSTDSSVFNGVLRVQDGTVRVDKLVFR</sequence>
<gene>
    <name evidence="3" type="ORF">M1B72_01205</name>
</gene>
<feature type="signal peptide" evidence="1">
    <location>
        <begin position="1"/>
        <end position="27"/>
    </location>
</feature>
<accession>A0ABY4LEC9</accession>
<evidence type="ECO:0000256" key="1">
    <source>
        <dbReference type="SAM" id="SignalP"/>
    </source>
</evidence>